<dbReference type="InterPro" id="IPR037026">
    <property type="entry name" value="Vgr_OB-fold_dom_sf"/>
</dbReference>
<accession>A0A2T7BGL2</accession>
<dbReference type="Pfam" id="PF04717">
    <property type="entry name" value="Phage_base_V"/>
    <property type="match status" value="1"/>
</dbReference>
<evidence type="ECO:0000313" key="3">
    <source>
        <dbReference type="Proteomes" id="UP000244450"/>
    </source>
</evidence>
<organism evidence="2 3">
    <name type="scientific">Chitinophaga parva</name>
    <dbReference type="NCBI Taxonomy" id="2169414"/>
    <lineage>
        <taxon>Bacteria</taxon>
        <taxon>Pseudomonadati</taxon>
        <taxon>Bacteroidota</taxon>
        <taxon>Chitinophagia</taxon>
        <taxon>Chitinophagales</taxon>
        <taxon>Chitinophagaceae</taxon>
        <taxon>Chitinophaga</taxon>
    </lineage>
</organism>
<feature type="domain" description="Gp5/Type VI secretion system Vgr protein OB-fold" evidence="1">
    <location>
        <begin position="365"/>
        <end position="444"/>
    </location>
</feature>
<dbReference type="Proteomes" id="UP000244450">
    <property type="component" value="Unassembled WGS sequence"/>
</dbReference>
<gene>
    <name evidence="2" type="ORF">DCC81_14135</name>
</gene>
<proteinExistence type="predicted"/>
<protein>
    <submittedName>
        <fullName evidence="2">Type IV secretion protein Rhs</fullName>
    </submittedName>
</protein>
<dbReference type="InterPro" id="IPR006531">
    <property type="entry name" value="Gp5/Vgr_OB"/>
</dbReference>
<dbReference type="SUPFAM" id="SSF69279">
    <property type="entry name" value="Phage tail proteins"/>
    <property type="match status" value="1"/>
</dbReference>
<dbReference type="AlphaFoldDB" id="A0A2T7BGL2"/>
<evidence type="ECO:0000313" key="2">
    <source>
        <dbReference type="EMBL" id="PUZ25426.1"/>
    </source>
</evidence>
<dbReference type="Gene3D" id="3.55.50.10">
    <property type="entry name" value="Baseplate protein-like domains"/>
    <property type="match status" value="1"/>
</dbReference>
<dbReference type="OrthoDB" id="727155at2"/>
<reference evidence="2 3" key="1">
    <citation type="submission" date="2018-04" db="EMBL/GenBank/DDBJ databases">
        <title>Chitinophaga fuyangensis sp. nov., isolated from soil in a chemical factory.</title>
        <authorList>
            <person name="Chen K."/>
        </authorList>
    </citation>
    <scope>NUCLEOTIDE SEQUENCE [LARGE SCALE GENOMIC DNA]</scope>
    <source>
        <strain evidence="2 3">LY-1</strain>
    </source>
</reference>
<evidence type="ECO:0000259" key="1">
    <source>
        <dbReference type="Pfam" id="PF04717"/>
    </source>
</evidence>
<name>A0A2T7BGL2_9BACT</name>
<dbReference type="RefSeq" id="WP_108687264.1">
    <property type="nucleotide sequence ID" value="NZ_QCYK01000002.1"/>
</dbReference>
<dbReference type="SUPFAM" id="SSF69255">
    <property type="entry name" value="gp5 N-terminal domain-like"/>
    <property type="match status" value="1"/>
</dbReference>
<dbReference type="Pfam" id="PF05954">
    <property type="entry name" value="Phage_GPD"/>
    <property type="match status" value="1"/>
</dbReference>
<sequence>MDGKLNVNINIEGAPILHFSSFTLEQRFNAHHYFELRFNNDQQGVPGMISLEKSRNFIGKSLTIQFDNGNGQQQQFTGKVTKVELSQSHGFHGTVIVSGYSPTVLIDRGPDLGSYLAKDLAGIIRKATEDAPSNDLKMQLNPTRKSPVDYIIQYRESDFEFLNRLSAEYHEWFFYDGQNLNFGKPDKQEEVALTYGRDVHSIQYSMRVAPLKGKRFAYHPKSDQIFEAEAKGNPKGPADLAHAVSASNDLYGRTYSQPLAVRIDNKQEIDTFVDNEDKANSADLLQIMGSGDNPAVGLGRIVNISMSVRDNTDFSISQLGKFLVTSVYHQLDGVGHYTNTFEGITADAERIPIQEYDKPFADMQLATVIENDDPDKQGRIKVQFKWECNCNDATEWLRVVSPNAGSGETGGNRGFFVVPEKGDQVVVAFEEGNIARPMVLGSVFSGKTANSGGFSNSGTKAFNSRKGSTLTFDDKDHFLMLQTDATNQVKIEKSGNKVSITAADQIVFTTGDSSITMLKDGSITIKGKKFVNIEGTTEQVQLHSDKLIDVNGKQKIALGTDCKLIETKATKISSTSDTLHEMNAKTMTMKGDTITDIKGATLNLNC</sequence>
<dbReference type="Gene3D" id="2.40.50.230">
    <property type="entry name" value="Gp5 N-terminal domain"/>
    <property type="match status" value="1"/>
</dbReference>
<keyword evidence="3" id="KW-1185">Reference proteome</keyword>
<comment type="caution">
    <text evidence="2">The sequence shown here is derived from an EMBL/GenBank/DDBJ whole genome shotgun (WGS) entry which is preliminary data.</text>
</comment>
<dbReference type="EMBL" id="QCYK01000002">
    <property type="protein sequence ID" value="PUZ25426.1"/>
    <property type="molecule type" value="Genomic_DNA"/>
</dbReference>
<dbReference type="Gene3D" id="2.30.110.50">
    <property type="match status" value="1"/>
</dbReference>